<dbReference type="Gene3D" id="3.90.1150.10">
    <property type="entry name" value="Aspartate Aminotransferase, domain 1"/>
    <property type="match status" value="1"/>
</dbReference>
<feature type="modified residue" description="N6-(pyridoxal phosphate)lysine" evidence="6">
    <location>
        <position position="292"/>
    </location>
</feature>
<keyword evidence="5 7" id="KW-0456">Lyase</keyword>
<accession>A0AAV3RI05</accession>
<name>A0AAV3RI05_LITER</name>
<dbReference type="InterPro" id="IPR002129">
    <property type="entry name" value="PyrdxlP-dep_de-COase"/>
</dbReference>
<feature type="region of interest" description="Disordered" evidence="8">
    <location>
        <begin position="1"/>
        <end position="23"/>
    </location>
</feature>
<dbReference type="Gene3D" id="3.40.640.10">
    <property type="entry name" value="Type I PLP-dependent aspartate aminotransferase-like (Major domain)"/>
    <property type="match status" value="1"/>
</dbReference>
<protein>
    <recommendedName>
        <fullName evidence="11">Histidine decarboxylase</fullName>
    </recommendedName>
</protein>
<evidence type="ECO:0000313" key="9">
    <source>
        <dbReference type="EMBL" id="GAA0176002.1"/>
    </source>
</evidence>
<gene>
    <name evidence="9" type="ORF">LIER_29076</name>
</gene>
<sequence length="442" mass="50365">MEQQLNENHQKVPSLVAENHQQKKKGIVENDRIISISVVDQKMISKGPFNNFTTPNKDCIETILHEYEKTLSHRSRYHLGYPVNLSKGNYANLDPLMSFHINNCGDPFTDPHWGFNSRQFELGVLDWFAQIWEINKDDYWAYITNGGTEGNFHGLWIGFVTSSRELLGDGILYASQDTHYSVFKIAKLYRMEYVVVESSINGEMDYEDFRRKLLLNKDKPAIVVANIGTTFKGAIDDLDLIIEILHECGFSNKRFYIHCDAALLGLMLPFNKHAPKISFKKPIGSISVSGHKFLGCPMPCGIQMTRKSYIDLISQDVEVIYSKDATISGSRNGHAAIYLWHNLSIKGKIGLEKDSQKCLENASYFEGLIKGEGIVCFRNEWSLVVVFERPKDDEIIHQWQLSCEGDLAHIVVLPNVTQEKLTEFFHQLISGRTSRTNMTQSS</sequence>
<dbReference type="Proteomes" id="UP001454036">
    <property type="component" value="Unassembled WGS sequence"/>
</dbReference>
<comment type="cofactor">
    <cofactor evidence="1 6 7">
        <name>pyridoxal 5'-phosphate</name>
        <dbReference type="ChEBI" id="CHEBI:597326"/>
    </cofactor>
</comment>
<evidence type="ECO:0000256" key="5">
    <source>
        <dbReference type="ARBA" id="ARBA00023239"/>
    </source>
</evidence>
<dbReference type="InterPro" id="IPR015421">
    <property type="entry name" value="PyrdxlP-dep_Trfase_major"/>
</dbReference>
<comment type="caution">
    <text evidence="9">The sequence shown here is derived from an EMBL/GenBank/DDBJ whole genome shotgun (WGS) entry which is preliminary data.</text>
</comment>
<dbReference type="InterPro" id="IPR051151">
    <property type="entry name" value="Group_II_Decarboxylase"/>
</dbReference>
<keyword evidence="10" id="KW-1185">Reference proteome</keyword>
<dbReference type="PROSITE" id="PS00392">
    <property type="entry name" value="DDC_GAD_HDC_YDC"/>
    <property type="match status" value="1"/>
</dbReference>
<proteinExistence type="inferred from homology"/>
<keyword evidence="4 6" id="KW-0663">Pyridoxal phosphate</keyword>
<evidence type="ECO:0000256" key="3">
    <source>
        <dbReference type="ARBA" id="ARBA00022793"/>
    </source>
</evidence>
<evidence type="ECO:0000256" key="7">
    <source>
        <dbReference type="RuleBase" id="RU000382"/>
    </source>
</evidence>
<evidence type="ECO:0000256" key="8">
    <source>
        <dbReference type="SAM" id="MobiDB-lite"/>
    </source>
</evidence>
<dbReference type="GO" id="GO:0016831">
    <property type="term" value="F:carboxy-lyase activity"/>
    <property type="evidence" value="ECO:0007669"/>
    <property type="project" value="UniProtKB-KW"/>
</dbReference>
<organism evidence="9 10">
    <name type="scientific">Lithospermum erythrorhizon</name>
    <name type="common">Purple gromwell</name>
    <name type="synonym">Lithospermum officinale var. erythrorhizon</name>
    <dbReference type="NCBI Taxonomy" id="34254"/>
    <lineage>
        <taxon>Eukaryota</taxon>
        <taxon>Viridiplantae</taxon>
        <taxon>Streptophyta</taxon>
        <taxon>Embryophyta</taxon>
        <taxon>Tracheophyta</taxon>
        <taxon>Spermatophyta</taxon>
        <taxon>Magnoliopsida</taxon>
        <taxon>eudicotyledons</taxon>
        <taxon>Gunneridae</taxon>
        <taxon>Pentapetalae</taxon>
        <taxon>asterids</taxon>
        <taxon>lamiids</taxon>
        <taxon>Boraginales</taxon>
        <taxon>Boraginaceae</taxon>
        <taxon>Boraginoideae</taxon>
        <taxon>Lithospermeae</taxon>
        <taxon>Lithospermum</taxon>
    </lineage>
</organism>
<evidence type="ECO:0000313" key="10">
    <source>
        <dbReference type="Proteomes" id="UP001454036"/>
    </source>
</evidence>
<evidence type="ECO:0000256" key="4">
    <source>
        <dbReference type="ARBA" id="ARBA00022898"/>
    </source>
</evidence>
<dbReference type="GO" id="GO:0019752">
    <property type="term" value="P:carboxylic acid metabolic process"/>
    <property type="evidence" value="ECO:0007669"/>
    <property type="project" value="InterPro"/>
</dbReference>
<reference evidence="9 10" key="1">
    <citation type="submission" date="2024-01" db="EMBL/GenBank/DDBJ databases">
        <title>The complete chloroplast genome sequence of Lithospermum erythrorhizon: insights into the phylogenetic relationship among Boraginaceae species and the maternal lineages of purple gromwells.</title>
        <authorList>
            <person name="Okada T."/>
            <person name="Watanabe K."/>
        </authorList>
    </citation>
    <scope>NUCLEOTIDE SEQUENCE [LARGE SCALE GENOMIC DNA]</scope>
</reference>
<evidence type="ECO:0000256" key="6">
    <source>
        <dbReference type="PIRSR" id="PIRSR602129-50"/>
    </source>
</evidence>
<dbReference type="Pfam" id="PF00282">
    <property type="entry name" value="Pyridoxal_deC"/>
    <property type="match status" value="1"/>
</dbReference>
<evidence type="ECO:0008006" key="11">
    <source>
        <dbReference type="Google" id="ProtNLM"/>
    </source>
</evidence>
<dbReference type="SUPFAM" id="SSF53383">
    <property type="entry name" value="PLP-dependent transferases"/>
    <property type="match status" value="1"/>
</dbReference>
<dbReference type="GO" id="GO:0030170">
    <property type="term" value="F:pyridoxal phosphate binding"/>
    <property type="evidence" value="ECO:0007669"/>
    <property type="project" value="InterPro"/>
</dbReference>
<dbReference type="InterPro" id="IPR015422">
    <property type="entry name" value="PyrdxlP-dep_Trfase_small"/>
</dbReference>
<dbReference type="PANTHER" id="PTHR46101:SF9">
    <property type="entry name" value="HISTIDINE DECARBOXYLASE"/>
    <property type="match status" value="1"/>
</dbReference>
<keyword evidence="3" id="KW-0210">Decarboxylase</keyword>
<dbReference type="InterPro" id="IPR021115">
    <property type="entry name" value="Pyridoxal-P_BS"/>
</dbReference>
<dbReference type="EMBL" id="BAABME010009892">
    <property type="protein sequence ID" value="GAA0176002.1"/>
    <property type="molecule type" value="Genomic_DNA"/>
</dbReference>
<evidence type="ECO:0000256" key="2">
    <source>
        <dbReference type="ARBA" id="ARBA00009533"/>
    </source>
</evidence>
<dbReference type="NCBIfam" id="NF002748">
    <property type="entry name" value="PRK02769.1"/>
    <property type="match status" value="1"/>
</dbReference>
<dbReference type="InterPro" id="IPR015424">
    <property type="entry name" value="PyrdxlP-dep_Trfase"/>
</dbReference>
<dbReference type="PANTHER" id="PTHR46101">
    <property type="match status" value="1"/>
</dbReference>
<comment type="similarity">
    <text evidence="2 7">Belongs to the group II decarboxylase family.</text>
</comment>
<evidence type="ECO:0000256" key="1">
    <source>
        <dbReference type="ARBA" id="ARBA00001933"/>
    </source>
</evidence>
<dbReference type="AlphaFoldDB" id="A0AAV3RI05"/>